<evidence type="ECO:0000256" key="1">
    <source>
        <dbReference type="SAM" id="MobiDB-lite"/>
    </source>
</evidence>
<evidence type="ECO:0000313" key="2">
    <source>
        <dbReference type="EMBL" id="MBM0244591.1"/>
    </source>
</evidence>
<dbReference type="RefSeq" id="WP_200449270.1">
    <property type="nucleotide sequence ID" value="NZ_JAACBX020000002.1"/>
</dbReference>
<evidence type="ECO:0000313" key="3">
    <source>
        <dbReference type="Proteomes" id="UP001518680"/>
    </source>
</evidence>
<gene>
    <name evidence="2" type="ORF">GWO63_010160</name>
</gene>
<sequence length="201" mass="23285">MVDQHDLAHAAKKLQVLYEELNHAKYQRPPASEVSTQGANQQKGPSEPFPIWTISDDAHFTALLNEYCTDAARYVPLTGDIYTHGFQRNGTRMCQWIAWNAGPISQLDVAPLMLDELNHQARELDHRLRRTRPPAPISEPQEAWLTARTICYKLRQQGYDVTPERLRKWAERRKIRARKLDGRKNVYEVSNVREAICRNPD</sequence>
<organism evidence="2 3">
    <name type="scientific">Corynebacterium macginleyi</name>
    <dbReference type="NCBI Taxonomy" id="38290"/>
    <lineage>
        <taxon>Bacteria</taxon>
        <taxon>Bacillati</taxon>
        <taxon>Actinomycetota</taxon>
        <taxon>Actinomycetes</taxon>
        <taxon>Mycobacteriales</taxon>
        <taxon>Corynebacteriaceae</taxon>
        <taxon>Corynebacterium</taxon>
    </lineage>
</organism>
<comment type="caution">
    <text evidence="2">The sequence shown here is derived from an EMBL/GenBank/DDBJ whole genome shotgun (WGS) entry which is preliminary data.</text>
</comment>
<dbReference type="EMBL" id="JAACBX020000002">
    <property type="protein sequence ID" value="MBM0244591.1"/>
    <property type="molecule type" value="Genomic_DNA"/>
</dbReference>
<proteinExistence type="predicted"/>
<accession>A0ABS1Y8J2</accession>
<name>A0ABS1Y8J2_9CORY</name>
<keyword evidence="3" id="KW-1185">Reference proteome</keyword>
<protein>
    <submittedName>
        <fullName evidence="2">Uncharacterized protein</fullName>
    </submittedName>
</protein>
<feature type="region of interest" description="Disordered" evidence="1">
    <location>
        <begin position="27"/>
        <end position="47"/>
    </location>
</feature>
<reference evidence="2 3" key="1">
    <citation type="submission" date="2021-01" db="EMBL/GenBank/DDBJ databases">
        <title>Complete genome sequences of Corynebacterium macginleyi strains isolated from infectious keratitis.</title>
        <authorList>
            <person name="Sagerfors S."/>
            <person name="Poehlein A."/>
            <person name="Soderquist B."/>
            <person name="Bruggemann H."/>
        </authorList>
    </citation>
    <scope>NUCLEOTIDE SEQUENCE [LARGE SCALE GENOMIC DNA]</scope>
    <source>
        <strain evidence="2 3">12T220</strain>
    </source>
</reference>
<feature type="compositionally biased region" description="Polar residues" evidence="1">
    <location>
        <begin position="33"/>
        <end position="44"/>
    </location>
</feature>
<dbReference type="Proteomes" id="UP001518680">
    <property type="component" value="Unassembled WGS sequence"/>
</dbReference>